<dbReference type="InterPro" id="IPR017439">
    <property type="entry name" value="Amidohydrolase"/>
</dbReference>
<dbReference type="Pfam" id="PF01546">
    <property type="entry name" value="Peptidase_M20"/>
    <property type="match status" value="1"/>
</dbReference>
<dbReference type="AlphaFoldDB" id="X1D9F7"/>
<dbReference type="InterPro" id="IPR036264">
    <property type="entry name" value="Bact_exopeptidase_dim_dom"/>
</dbReference>
<dbReference type="GO" id="GO:0016787">
    <property type="term" value="F:hydrolase activity"/>
    <property type="evidence" value="ECO:0007669"/>
    <property type="project" value="InterPro"/>
</dbReference>
<feature type="non-terminal residue" evidence="1">
    <location>
        <position position="1"/>
    </location>
</feature>
<protein>
    <submittedName>
        <fullName evidence="1">Uncharacterized protein</fullName>
    </submittedName>
</protein>
<dbReference type="PANTHER" id="PTHR11014">
    <property type="entry name" value="PEPTIDASE M20 FAMILY MEMBER"/>
    <property type="match status" value="1"/>
</dbReference>
<dbReference type="PANTHER" id="PTHR11014:SF63">
    <property type="entry name" value="METALLOPEPTIDASE, PUTATIVE (AFU_ORTHOLOGUE AFUA_6G09600)-RELATED"/>
    <property type="match status" value="1"/>
</dbReference>
<dbReference type="InterPro" id="IPR002933">
    <property type="entry name" value="Peptidase_M20"/>
</dbReference>
<accession>X1D9F7</accession>
<evidence type="ECO:0000313" key="1">
    <source>
        <dbReference type="EMBL" id="GAH04930.1"/>
    </source>
</evidence>
<proteinExistence type="predicted"/>
<organism evidence="1">
    <name type="scientific">marine sediment metagenome</name>
    <dbReference type="NCBI Taxonomy" id="412755"/>
    <lineage>
        <taxon>unclassified sequences</taxon>
        <taxon>metagenomes</taxon>
        <taxon>ecological metagenomes</taxon>
    </lineage>
</organism>
<name>X1D9F7_9ZZZZ</name>
<gene>
    <name evidence="1" type="ORF">S01H4_42365</name>
</gene>
<comment type="caution">
    <text evidence="1">The sequence shown here is derived from an EMBL/GenBank/DDBJ whole genome shotgun (WGS) entry which is preliminary data.</text>
</comment>
<dbReference type="SUPFAM" id="SSF53187">
    <property type="entry name" value="Zn-dependent exopeptidases"/>
    <property type="match status" value="1"/>
</dbReference>
<sequence length="161" mass="17752">DPGVISIGSIHGGVADNVIPEEVKMLATIRYFTPEVQEKIHAEIKKALEISRTLGGDYDMKIQVGFPPMHNNPDVVVLVKNVAGEMLGEDKINKPELDMGAEDFAFFLQKAPGAMFRLGCKIEGDERRHHDPRFDIDENCMPIGAAIIAEAALRLLNQSDK</sequence>
<dbReference type="SUPFAM" id="SSF55031">
    <property type="entry name" value="Bacterial exopeptidase dimerisation domain"/>
    <property type="match status" value="1"/>
</dbReference>
<reference evidence="1" key="1">
    <citation type="journal article" date="2014" name="Front. Microbiol.">
        <title>High frequency of phylogenetically diverse reductive dehalogenase-homologous genes in deep subseafloor sedimentary metagenomes.</title>
        <authorList>
            <person name="Kawai M."/>
            <person name="Futagami T."/>
            <person name="Toyoda A."/>
            <person name="Takaki Y."/>
            <person name="Nishi S."/>
            <person name="Hori S."/>
            <person name="Arai W."/>
            <person name="Tsubouchi T."/>
            <person name="Morono Y."/>
            <person name="Uchiyama I."/>
            <person name="Ito T."/>
            <person name="Fujiyama A."/>
            <person name="Inagaki F."/>
            <person name="Takami H."/>
        </authorList>
    </citation>
    <scope>NUCLEOTIDE SEQUENCE</scope>
    <source>
        <strain evidence="1">Expedition CK06-06</strain>
    </source>
</reference>
<dbReference type="Gene3D" id="3.40.630.10">
    <property type="entry name" value="Zn peptidases"/>
    <property type="match status" value="1"/>
</dbReference>
<dbReference type="EMBL" id="BART01023256">
    <property type="protein sequence ID" value="GAH04930.1"/>
    <property type="molecule type" value="Genomic_DNA"/>
</dbReference>